<evidence type="ECO:0000313" key="2">
    <source>
        <dbReference type="EMBL" id="KRK24339.1"/>
    </source>
</evidence>
<keyword evidence="1" id="KW-0812">Transmembrane</keyword>
<dbReference type="PATRIC" id="fig|1423768.4.peg.1160"/>
<gene>
    <name evidence="2" type="ORF">FD43_GL001151</name>
</gene>
<keyword evidence="1" id="KW-0472">Membrane</keyword>
<dbReference type="GeneID" id="66348258"/>
<sequence>MKTAKTKLETVKEWLFLIIVVTVVGAVIGMISDLLSNGFTAHNWHEFWTYAIISAVGGVILMFLYLIYSFITERIHKKHPTWFAPQDPPSKK</sequence>
<evidence type="ECO:0000256" key="1">
    <source>
        <dbReference type="SAM" id="Phobius"/>
    </source>
</evidence>
<name>A0A0R1FVF3_9LACO</name>
<comment type="caution">
    <text evidence="2">The sequence shown here is derived from an EMBL/GenBank/DDBJ whole genome shotgun (WGS) entry which is preliminary data.</text>
</comment>
<dbReference type="RefSeq" id="WP_054449552.1">
    <property type="nucleotide sequence ID" value="NZ_AZCK01000003.1"/>
</dbReference>
<feature type="transmembrane region" description="Helical" evidence="1">
    <location>
        <begin position="14"/>
        <end position="35"/>
    </location>
</feature>
<proteinExistence type="predicted"/>
<dbReference type="Proteomes" id="UP000051794">
    <property type="component" value="Unassembled WGS sequence"/>
</dbReference>
<dbReference type="EMBL" id="AZCK01000003">
    <property type="protein sequence ID" value="KRK24339.1"/>
    <property type="molecule type" value="Genomic_DNA"/>
</dbReference>
<accession>A0A0R1FVF3</accession>
<protein>
    <submittedName>
        <fullName evidence="2">Uncharacterized protein</fullName>
    </submittedName>
</protein>
<feature type="transmembrane region" description="Helical" evidence="1">
    <location>
        <begin position="47"/>
        <end position="68"/>
    </location>
</feature>
<organism evidence="2 3">
    <name type="scientific">Apilactobacillus kunkeei DSM 12361 = ATCC 700308</name>
    <dbReference type="NCBI Taxonomy" id="1423768"/>
    <lineage>
        <taxon>Bacteria</taxon>
        <taxon>Bacillati</taxon>
        <taxon>Bacillota</taxon>
        <taxon>Bacilli</taxon>
        <taxon>Lactobacillales</taxon>
        <taxon>Lactobacillaceae</taxon>
        <taxon>Apilactobacillus</taxon>
    </lineage>
</organism>
<dbReference type="AlphaFoldDB" id="A0A0R1FVF3"/>
<keyword evidence="1" id="KW-1133">Transmembrane helix</keyword>
<reference evidence="2 3" key="1">
    <citation type="journal article" date="2015" name="Genome Announc.">
        <title>Expanding the biotechnology potential of lactobacilli through comparative genomics of 213 strains and associated genera.</title>
        <authorList>
            <person name="Sun Z."/>
            <person name="Harris H.M."/>
            <person name="McCann A."/>
            <person name="Guo C."/>
            <person name="Argimon S."/>
            <person name="Zhang W."/>
            <person name="Yang X."/>
            <person name="Jeffery I.B."/>
            <person name="Cooney J.C."/>
            <person name="Kagawa T.F."/>
            <person name="Liu W."/>
            <person name="Song Y."/>
            <person name="Salvetti E."/>
            <person name="Wrobel A."/>
            <person name="Rasinkangas P."/>
            <person name="Parkhill J."/>
            <person name="Rea M.C."/>
            <person name="O'Sullivan O."/>
            <person name="Ritari J."/>
            <person name="Douillard F.P."/>
            <person name="Paul Ross R."/>
            <person name="Yang R."/>
            <person name="Briner A.E."/>
            <person name="Felis G.E."/>
            <person name="de Vos W.M."/>
            <person name="Barrangou R."/>
            <person name="Klaenhammer T.R."/>
            <person name="Caufield P.W."/>
            <person name="Cui Y."/>
            <person name="Zhang H."/>
            <person name="O'Toole P.W."/>
        </authorList>
    </citation>
    <scope>NUCLEOTIDE SEQUENCE [LARGE SCALE GENOMIC DNA]</scope>
    <source>
        <strain evidence="2 3">DSM 12361</strain>
    </source>
</reference>
<evidence type="ECO:0000313" key="3">
    <source>
        <dbReference type="Proteomes" id="UP000051794"/>
    </source>
</evidence>